<dbReference type="PANTHER" id="PTHR43649">
    <property type="entry name" value="ARABINOSE-BINDING PROTEIN-RELATED"/>
    <property type="match status" value="1"/>
</dbReference>
<dbReference type="PROSITE" id="PS51257">
    <property type="entry name" value="PROKAR_LIPOPROTEIN"/>
    <property type="match status" value="1"/>
</dbReference>
<dbReference type="RefSeq" id="WP_127000824.1">
    <property type="nucleotide sequence ID" value="NZ_CP034346.1"/>
</dbReference>
<keyword evidence="1" id="KW-0732">Signal</keyword>
<dbReference type="OrthoDB" id="2643984at2"/>
<dbReference type="KEGG" id="plut:EI981_19005"/>
<gene>
    <name evidence="2" type="ORF">EI981_19005</name>
</gene>
<dbReference type="AlphaFoldDB" id="A0A3S9V187"/>
<reference evidence="3" key="1">
    <citation type="submission" date="2018-12" db="EMBL/GenBank/DDBJ databases">
        <title>Complete genome sequence of Paenibacillus sp. MBLB1234.</title>
        <authorList>
            <person name="Nam Y.-D."/>
            <person name="Kang J."/>
            <person name="Chung W.-H."/>
            <person name="Park Y.S."/>
        </authorList>
    </citation>
    <scope>NUCLEOTIDE SEQUENCE [LARGE SCALE GENOMIC DNA]</scope>
    <source>
        <strain evidence="3">MBLB1234</strain>
    </source>
</reference>
<keyword evidence="3" id="KW-1185">Reference proteome</keyword>
<dbReference type="Gene3D" id="3.40.190.10">
    <property type="entry name" value="Periplasmic binding protein-like II"/>
    <property type="match status" value="1"/>
</dbReference>
<dbReference type="InterPro" id="IPR050490">
    <property type="entry name" value="Bact_solute-bd_prot1"/>
</dbReference>
<dbReference type="EMBL" id="CP034346">
    <property type="protein sequence ID" value="AZS16328.1"/>
    <property type="molecule type" value="Genomic_DNA"/>
</dbReference>
<evidence type="ECO:0000313" key="3">
    <source>
        <dbReference type="Proteomes" id="UP000270678"/>
    </source>
</evidence>
<evidence type="ECO:0000256" key="1">
    <source>
        <dbReference type="SAM" id="SignalP"/>
    </source>
</evidence>
<evidence type="ECO:0000313" key="2">
    <source>
        <dbReference type="EMBL" id="AZS16328.1"/>
    </source>
</evidence>
<dbReference type="SUPFAM" id="SSF53850">
    <property type="entry name" value="Periplasmic binding protein-like II"/>
    <property type="match status" value="1"/>
</dbReference>
<name>A0A3S9V187_9BACL</name>
<dbReference type="InterPro" id="IPR006059">
    <property type="entry name" value="SBP"/>
</dbReference>
<sequence>MKHFWAKSMAGLLVSTLLLSACSISGGNKANEKPEGTSEDEVVTLKFNTWNSLDAGFDVMIKEFESTHPNIKIDFVSPGDNNSLEAMKRVDLAAASNEDMDVIMVPGTNQLVPRIALDMFEPLDDYMAKEGVAYEDEYKVDLKVNNKYYGLPGTMTTNLVIINEDHLKEAGLEVPKDWTWDEYLEYAKAMTKTENGKTRYGNYFHTWANYASLALNGQMENTGLVMDDHKTANILNPALKKSLELRLQSQKDKSSTPYAEVISQKLNYRPQYLNQDASMLITGSYILVDVGGTETVPANFKTVFAPYPKLNKEDPMVGPISADILTIYGRSKHKEEAYTFVRWFTTEWLTMQGQYLPSWKGADLEKVVDKIISNTQTPEHVDKESLLYVLNNSITPKINVPVSYQPEVEKIFIEEFDRLMLANQDLDTTMKNMNEKIQKLIDDRQ</sequence>
<feature type="chain" id="PRO_5019565522" evidence="1">
    <location>
        <begin position="31"/>
        <end position="445"/>
    </location>
</feature>
<accession>A0A3S9V187</accession>
<proteinExistence type="predicted"/>
<protein>
    <submittedName>
        <fullName evidence="2">Extracellular solute-binding protein</fullName>
    </submittedName>
</protein>
<dbReference type="PANTHER" id="PTHR43649:SF30">
    <property type="entry name" value="ABC TRANSPORTER SUBSTRATE-BINDING PROTEIN"/>
    <property type="match status" value="1"/>
</dbReference>
<dbReference type="Proteomes" id="UP000270678">
    <property type="component" value="Chromosome"/>
</dbReference>
<feature type="signal peptide" evidence="1">
    <location>
        <begin position="1"/>
        <end position="30"/>
    </location>
</feature>
<dbReference type="Pfam" id="PF01547">
    <property type="entry name" value="SBP_bac_1"/>
    <property type="match status" value="1"/>
</dbReference>
<organism evidence="2 3">
    <name type="scientific">Paenibacillus lutimineralis</name>
    <dbReference type="NCBI Taxonomy" id="2707005"/>
    <lineage>
        <taxon>Bacteria</taxon>
        <taxon>Bacillati</taxon>
        <taxon>Bacillota</taxon>
        <taxon>Bacilli</taxon>
        <taxon>Bacillales</taxon>
        <taxon>Paenibacillaceae</taxon>
        <taxon>Paenibacillus</taxon>
    </lineage>
</organism>